<dbReference type="AlphaFoldDB" id="A0A1E5GWN5"/>
<sequence length="599" mass="66626">MGNGSKLRLLSTLLLGSLLVGVSQAHAEEQAKEGSKPIIQPFLLADLKVNEPFIIGKDKEIIVECVDVSGAPSAIKNLELYINDRLIGKPQKAVKGDNYFDVEGEAITSADSVIVKGTNRGGKEVAAVQVPLKTLEINWQVDPFTINNDRISGKVDLKFATKVEAMIREVDEDGNEEYYEIGDGAVTNGNFDFEIDPDDIPTEDTEVILFVYEGLDKIEKGEKLPVVPFELESSNLIYTIGKDSYIDGTLSGKGTAKAEKVKLKIGGKIQKTIEALVDHDNGFSFSLDVKGIIVSPEQEVFVSVFDKYDREISSYPVTLKQYKRIKEFFPDPNLAQVVAGYLGGGRTVESFVTEDELAVKNYALNAQEKGIKDITGIEYLQPKIIFLYLNEIEDLTPFARMKTNRYTDNLQLQYNNIKDISPLIELGKYSPTVMTHLLLTKNQLDNKAMDILRNNPREFRHIISLGLAVNHIDDFSNLRKTSFWGGIEWQGVQTNNHESVWRPQGQEVTLEPQSIVNGRLEVAIPGLDIDNKPFTVLDELHGSQTTPGYTQTGNKVVWENLPSDISEVKMNVSSIGSLNSQLGKPFPNQTSVYYTIPVK</sequence>
<dbReference type="EMBL" id="MIKB01000012">
    <property type="protein sequence ID" value="OEG17082.1"/>
    <property type="molecule type" value="Genomic_DNA"/>
</dbReference>
<proteinExistence type="predicted"/>
<keyword evidence="4" id="KW-1185">Reference proteome</keyword>
<evidence type="ECO:0000259" key="2">
    <source>
        <dbReference type="Pfam" id="PF20622"/>
    </source>
</evidence>
<accession>A0A1E5GWN5</accession>
<protein>
    <recommendedName>
        <fullName evidence="2">Bacterial Ig domain-containing protein</fullName>
    </recommendedName>
</protein>
<organism evidence="3 4">
    <name type="scientific">Enterococcus quebecensis</name>
    <dbReference type="NCBI Taxonomy" id="903983"/>
    <lineage>
        <taxon>Bacteria</taxon>
        <taxon>Bacillati</taxon>
        <taxon>Bacillota</taxon>
        <taxon>Bacilli</taxon>
        <taxon>Lactobacillales</taxon>
        <taxon>Enterococcaceae</taxon>
        <taxon>Enterococcus</taxon>
    </lineage>
</organism>
<keyword evidence="1" id="KW-0732">Signal</keyword>
<dbReference type="OrthoDB" id="2770407at2"/>
<gene>
    <name evidence="3" type="ORF">BCR23_03485</name>
</gene>
<dbReference type="InterPro" id="IPR032675">
    <property type="entry name" value="LRR_dom_sf"/>
</dbReference>
<dbReference type="Pfam" id="PF20622">
    <property type="entry name" value="Big_15"/>
    <property type="match status" value="1"/>
</dbReference>
<feature type="domain" description="Bacterial Ig" evidence="2">
    <location>
        <begin position="238"/>
        <end position="320"/>
    </location>
</feature>
<evidence type="ECO:0000313" key="3">
    <source>
        <dbReference type="EMBL" id="OEG17082.1"/>
    </source>
</evidence>
<dbReference type="RefSeq" id="WP_069634404.1">
    <property type="nucleotide sequence ID" value="NZ_JXKZ01000002.1"/>
</dbReference>
<dbReference type="InterPro" id="IPR046746">
    <property type="entry name" value="Big_15"/>
</dbReference>
<feature type="signal peptide" evidence="1">
    <location>
        <begin position="1"/>
        <end position="27"/>
    </location>
</feature>
<evidence type="ECO:0000256" key="1">
    <source>
        <dbReference type="SAM" id="SignalP"/>
    </source>
</evidence>
<evidence type="ECO:0000313" key="4">
    <source>
        <dbReference type="Proteomes" id="UP000094764"/>
    </source>
</evidence>
<comment type="caution">
    <text evidence="3">The sequence shown here is derived from an EMBL/GenBank/DDBJ whole genome shotgun (WGS) entry which is preliminary data.</text>
</comment>
<dbReference type="Gene3D" id="3.80.10.10">
    <property type="entry name" value="Ribonuclease Inhibitor"/>
    <property type="match status" value="1"/>
</dbReference>
<dbReference type="Proteomes" id="UP000094764">
    <property type="component" value="Unassembled WGS sequence"/>
</dbReference>
<reference evidence="4" key="1">
    <citation type="submission" date="2016-09" db="EMBL/GenBank/DDBJ databases">
        <authorList>
            <person name="Gulvik C.A."/>
        </authorList>
    </citation>
    <scope>NUCLEOTIDE SEQUENCE [LARGE SCALE GENOMIC DNA]</scope>
    <source>
        <strain evidence="4">LMG 26306</strain>
    </source>
</reference>
<name>A0A1E5GWN5_9ENTE</name>
<feature type="chain" id="PRO_5009177871" description="Bacterial Ig domain-containing protein" evidence="1">
    <location>
        <begin position="28"/>
        <end position="599"/>
    </location>
</feature>